<feature type="domain" description="Siroheme synthase central" evidence="7">
    <location>
        <begin position="84"/>
        <end position="109"/>
    </location>
</feature>
<sequence length="178" mass="20024">MITVLAPEACSEIGDMAVNKDIQWEKRTYTANDWNGYQIVITAAGRRDVAEDIRKESIAHGFLYNAADFPELGNYTIPASFRTGGIQIAVSTDGRSPAMSRYVKKWLENKIPSDFPRWLDRVEAIRLEVRAGIADSKVREEFWHAAFNDQIMDLVLQGNLDEAEECVRHAIGSFGVKS</sequence>
<dbReference type="UniPathway" id="UPA00262">
    <property type="reaction ID" value="UER00222"/>
</dbReference>
<dbReference type="InterPro" id="IPR037115">
    <property type="entry name" value="Sirohaem_synt_dimer_dom_sf"/>
</dbReference>
<gene>
    <name evidence="8" type="ORF">Dia5BBH33_07090</name>
</gene>
<evidence type="ECO:0000259" key="6">
    <source>
        <dbReference type="Pfam" id="PF10414"/>
    </source>
</evidence>
<keyword evidence="5" id="KW-0627">Porphyrin biosynthesis</keyword>
<reference evidence="9" key="1">
    <citation type="submission" date="2019-05" db="EMBL/GenBank/DDBJ databases">
        <title>Complete genome sequencing of Dialister sp. strain 5BBH33.</title>
        <authorList>
            <person name="Sakamoto M."/>
            <person name="Murakami T."/>
            <person name="Mori H."/>
        </authorList>
    </citation>
    <scope>NUCLEOTIDE SEQUENCE [LARGE SCALE GENOMIC DNA]</scope>
    <source>
        <strain evidence="9">5BBH33</strain>
    </source>
</reference>
<evidence type="ECO:0000313" key="8">
    <source>
        <dbReference type="EMBL" id="BBK24774.1"/>
    </source>
</evidence>
<dbReference type="PANTHER" id="PTHR35330">
    <property type="entry name" value="SIROHEME BIOSYNTHESIS PROTEIN MET8"/>
    <property type="match status" value="1"/>
</dbReference>
<keyword evidence="9" id="KW-1185">Reference proteome</keyword>
<dbReference type="GO" id="GO:0043115">
    <property type="term" value="F:precorrin-2 dehydrogenase activity"/>
    <property type="evidence" value="ECO:0007669"/>
    <property type="project" value="UniProtKB-EC"/>
</dbReference>
<dbReference type="NCBIfam" id="TIGR01470">
    <property type="entry name" value="cysG_Nterm"/>
    <property type="match status" value="1"/>
</dbReference>
<evidence type="ECO:0000256" key="5">
    <source>
        <dbReference type="ARBA" id="ARBA00023244"/>
    </source>
</evidence>
<comment type="pathway">
    <text evidence="1">Porphyrin-containing compound metabolism; siroheme biosynthesis; sirohydrochlorin from precorrin-2: step 1/1.</text>
</comment>
<dbReference type="EMBL" id="AP019697">
    <property type="protein sequence ID" value="BBK24774.1"/>
    <property type="molecule type" value="Genomic_DNA"/>
</dbReference>
<organism evidence="8 9">
    <name type="scientific">Dialister hominis</name>
    <dbReference type="NCBI Taxonomy" id="2582419"/>
    <lineage>
        <taxon>Bacteria</taxon>
        <taxon>Bacillati</taxon>
        <taxon>Bacillota</taxon>
        <taxon>Negativicutes</taxon>
        <taxon>Veillonellales</taxon>
        <taxon>Veillonellaceae</taxon>
        <taxon>Dialister</taxon>
    </lineage>
</organism>
<dbReference type="Gene3D" id="3.40.50.720">
    <property type="entry name" value="NAD(P)-binding Rossmann-like Domain"/>
    <property type="match status" value="1"/>
</dbReference>
<evidence type="ECO:0000256" key="3">
    <source>
        <dbReference type="ARBA" id="ARBA00023002"/>
    </source>
</evidence>
<dbReference type="AlphaFoldDB" id="A0A8D5A4B7"/>
<dbReference type="Gene3D" id="1.10.8.210">
    <property type="entry name" value="Sirohaem synthase, dimerisation domain"/>
    <property type="match status" value="1"/>
</dbReference>
<dbReference type="PANTHER" id="PTHR35330:SF1">
    <property type="entry name" value="SIROHEME BIOSYNTHESIS PROTEIN MET8"/>
    <property type="match status" value="1"/>
</dbReference>
<dbReference type="InterPro" id="IPR006367">
    <property type="entry name" value="Sirohaem_synthase_N"/>
</dbReference>
<dbReference type="InterPro" id="IPR019478">
    <property type="entry name" value="Sirohaem_synthase_dimer_dom"/>
</dbReference>
<keyword evidence="4" id="KW-0520">NAD</keyword>
<dbReference type="GO" id="GO:0004325">
    <property type="term" value="F:ferrochelatase activity"/>
    <property type="evidence" value="ECO:0007669"/>
    <property type="project" value="InterPro"/>
</dbReference>
<evidence type="ECO:0000256" key="2">
    <source>
        <dbReference type="ARBA" id="ARBA00012400"/>
    </source>
</evidence>
<dbReference type="SUPFAM" id="SSF75615">
    <property type="entry name" value="Siroheme synthase middle domains-like"/>
    <property type="match status" value="1"/>
</dbReference>
<dbReference type="InterPro" id="IPR028281">
    <property type="entry name" value="Sirohaem_synthase_central"/>
</dbReference>
<keyword evidence="3" id="KW-0560">Oxidoreductase</keyword>
<evidence type="ECO:0000256" key="4">
    <source>
        <dbReference type="ARBA" id="ARBA00023027"/>
    </source>
</evidence>
<dbReference type="Pfam" id="PF14824">
    <property type="entry name" value="Sirohm_synth_M"/>
    <property type="match status" value="1"/>
</dbReference>
<dbReference type="Pfam" id="PF13241">
    <property type="entry name" value="NAD_binding_7"/>
    <property type="match status" value="1"/>
</dbReference>
<feature type="domain" description="Sirohaem synthase dimerisation" evidence="6">
    <location>
        <begin position="117"/>
        <end position="170"/>
    </location>
</feature>
<accession>A0A8D5A4B7</accession>
<protein>
    <recommendedName>
        <fullName evidence="2">precorrin-2 dehydrogenase</fullName>
        <ecNumber evidence="2">1.3.1.76</ecNumber>
    </recommendedName>
</protein>
<dbReference type="EC" id="1.3.1.76" evidence="2"/>
<evidence type="ECO:0000256" key="1">
    <source>
        <dbReference type="ARBA" id="ARBA00005010"/>
    </source>
</evidence>
<dbReference type="GO" id="GO:0019354">
    <property type="term" value="P:siroheme biosynthetic process"/>
    <property type="evidence" value="ECO:0007669"/>
    <property type="project" value="UniProtKB-UniPathway"/>
</dbReference>
<name>A0A8D5A4B7_9FIRM</name>
<dbReference type="InterPro" id="IPR028161">
    <property type="entry name" value="Met8-like"/>
</dbReference>
<dbReference type="Gene3D" id="3.30.160.110">
    <property type="entry name" value="Siroheme synthase, domain 2"/>
    <property type="match status" value="1"/>
</dbReference>
<evidence type="ECO:0000259" key="7">
    <source>
        <dbReference type="Pfam" id="PF14824"/>
    </source>
</evidence>
<evidence type="ECO:0000313" key="9">
    <source>
        <dbReference type="Proteomes" id="UP000320585"/>
    </source>
</evidence>
<dbReference type="KEGG" id="dho:Dia5BBH33_07090"/>
<proteinExistence type="predicted"/>
<dbReference type="Pfam" id="PF10414">
    <property type="entry name" value="CysG_dimeriser"/>
    <property type="match status" value="1"/>
</dbReference>
<dbReference type="Proteomes" id="UP000320585">
    <property type="component" value="Chromosome"/>
</dbReference>